<evidence type="ECO:0000256" key="1">
    <source>
        <dbReference type="SAM" id="SignalP"/>
    </source>
</evidence>
<keyword evidence="3" id="KW-1185">Reference proteome</keyword>
<evidence type="ECO:0000313" key="3">
    <source>
        <dbReference type="Proteomes" id="UP001147733"/>
    </source>
</evidence>
<reference evidence="2" key="2">
    <citation type="journal article" date="2023" name="IMA Fungus">
        <title>Comparative genomic study of the Penicillium genus elucidates a diverse pangenome and 15 lateral gene transfer events.</title>
        <authorList>
            <person name="Petersen C."/>
            <person name="Sorensen T."/>
            <person name="Nielsen M.R."/>
            <person name="Sondergaard T.E."/>
            <person name="Sorensen J.L."/>
            <person name="Fitzpatrick D.A."/>
            <person name="Frisvad J.C."/>
            <person name="Nielsen K.L."/>
        </authorList>
    </citation>
    <scope>NUCLEOTIDE SEQUENCE</scope>
    <source>
        <strain evidence="2">IBT 23319</strain>
    </source>
</reference>
<dbReference type="EMBL" id="JAPQKT010000001">
    <property type="protein sequence ID" value="KAJ5242995.1"/>
    <property type="molecule type" value="Genomic_DNA"/>
</dbReference>
<feature type="signal peptide" evidence="1">
    <location>
        <begin position="1"/>
        <end position="18"/>
    </location>
</feature>
<protein>
    <recommendedName>
        <fullName evidence="4">Extracellular membrane protein CFEM domain-containing protein</fullName>
    </recommendedName>
</protein>
<dbReference type="Proteomes" id="UP001147733">
    <property type="component" value="Unassembled WGS sequence"/>
</dbReference>
<keyword evidence="1" id="KW-0732">Signal</keyword>
<dbReference type="RefSeq" id="XP_056505999.1">
    <property type="nucleotide sequence ID" value="XM_056640242.1"/>
</dbReference>
<comment type="caution">
    <text evidence="2">The sequence shown here is derived from an EMBL/GenBank/DDBJ whole genome shotgun (WGS) entry which is preliminary data.</text>
</comment>
<dbReference type="OrthoDB" id="4843554at2759"/>
<proteinExistence type="predicted"/>
<dbReference type="AlphaFoldDB" id="A0A9W9TXH1"/>
<accession>A0A9W9TXH1</accession>
<feature type="chain" id="PRO_5040831150" description="Extracellular membrane protein CFEM domain-containing protein" evidence="1">
    <location>
        <begin position="19"/>
        <end position="85"/>
    </location>
</feature>
<sequence length="85" mass="9550">MRTSSMFYIFALATYVVAGDVDANDLPSQCKDVCAPVVSLTSSCDSKTNDDDTAELNCICKDPPSSKEFARMRCLYLKVQQRWKR</sequence>
<organism evidence="2 3">
    <name type="scientific">Penicillium citrinum</name>
    <dbReference type="NCBI Taxonomy" id="5077"/>
    <lineage>
        <taxon>Eukaryota</taxon>
        <taxon>Fungi</taxon>
        <taxon>Dikarya</taxon>
        <taxon>Ascomycota</taxon>
        <taxon>Pezizomycotina</taxon>
        <taxon>Eurotiomycetes</taxon>
        <taxon>Eurotiomycetidae</taxon>
        <taxon>Eurotiales</taxon>
        <taxon>Aspergillaceae</taxon>
        <taxon>Penicillium</taxon>
    </lineage>
</organism>
<name>A0A9W9TXH1_PENCI</name>
<evidence type="ECO:0008006" key="4">
    <source>
        <dbReference type="Google" id="ProtNLM"/>
    </source>
</evidence>
<dbReference type="GeneID" id="81379409"/>
<reference evidence="2" key="1">
    <citation type="submission" date="2022-11" db="EMBL/GenBank/DDBJ databases">
        <authorList>
            <person name="Petersen C."/>
        </authorList>
    </citation>
    <scope>NUCLEOTIDE SEQUENCE</scope>
    <source>
        <strain evidence="2">IBT 23319</strain>
    </source>
</reference>
<evidence type="ECO:0000313" key="2">
    <source>
        <dbReference type="EMBL" id="KAJ5242995.1"/>
    </source>
</evidence>
<gene>
    <name evidence="2" type="ORF">N7469_001322</name>
</gene>